<evidence type="ECO:0000313" key="1">
    <source>
        <dbReference type="EMBL" id="KAJ8754419.1"/>
    </source>
</evidence>
<keyword evidence="2" id="KW-1185">Reference proteome</keyword>
<dbReference type="PANTHER" id="PTHR36400">
    <property type="entry name" value="RIBOSOMAL PROTEIN L35"/>
    <property type="match status" value="1"/>
</dbReference>
<dbReference type="PANTHER" id="PTHR36400:SF1">
    <property type="entry name" value="RIBOSOMAL PROTEIN L35"/>
    <property type="match status" value="1"/>
</dbReference>
<protein>
    <submittedName>
        <fullName evidence="1">Uncharacterized protein</fullName>
    </submittedName>
</protein>
<gene>
    <name evidence="1" type="ORF">K2173_002870</name>
</gene>
<reference evidence="1 2" key="1">
    <citation type="submission" date="2021-09" db="EMBL/GenBank/DDBJ databases">
        <title>Genomic insights and catalytic innovation underlie evolution of tropane alkaloids biosynthesis.</title>
        <authorList>
            <person name="Wang Y.-J."/>
            <person name="Tian T."/>
            <person name="Huang J.-P."/>
            <person name="Huang S.-X."/>
        </authorList>
    </citation>
    <scope>NUCLEOTIDE SEQUENCE [LARGE SCALE GENOMIC DNA]</scope>
    <source>
        <strain evidence="1">KIB-2018</strain>
        <tissue evidence="1">Leaf</tissue>
    </source>
</reference>
<sequence>MGELLLHFSSKTNHKPTLLSFGFASFCVNWSLSNSLFNASSSSLPHPPNFPSSSFSPCLVHVRHVSSRERRKNGKPMTPATSKVKKIKIKSYSSYKLRFRTLNDGSIRCWREGKNHNAHEKVLLSLAEKVGF</sequence>
<comment type="caution">
    <text evidence="1">The sequence shown here is derived from an EMBL/GenBank/DDBJ whole genome shotgun (WGS) entry which is preliminary data.</text>
</comment>
<evidence type="ECO:0000313" key="2">
    <source>
        <dbReference type="Proteomes" id="UP001159364"/>
    </source>
</evidence>
<name>A0AAV8SR21_9ROSI</name>
<dbReference type="SUPFAM" id="SSF143034">
    <property type="entry name" value="L35p-like"/>
    <property type="match status" value="1"/>
</dbReference>
<dbReference type="AlphaFoldDB" id="A0AAV8SR21"/>
<dbReference type="InterPro" id="IPR037229">
    <property type="entry name" value="Ribosomal_bL35_sf"/>
</dbReference>
<dbReference type="EMBL" id="JAIWQS010000009">
    <property type="protein sequence ID" value="KAJ8754419.1"/>
    <property type="molecule type" value="Genomic_DNA"/>
</dbReference>
<proteinExistence type="predicted"/>
<accession>A0AAV8SR21</accession>
<dbReference type="Proteomes" id="UP001159364">
    <property type="component" value="Linkage Group LG09"/>
</dbReference>
<organism evidence="1 2">
    <name type="scientific">Erythroxylum novogranatense</name>
    <dbReference type="NCBI Taxonomy" id="1862640"/>
    <lineage>
        <taxon>Eukaryota</taxon>
        <taxon>Viridiplantae</taxon>
        <taxon>Streptophyta</taxon>
        <taxon>Embryophyta</taxon>
        <taxon>Tracheophyta</taxon>
        <taxon>Spermatophyta</taxon>
        <taxon>Magnoliopsida</taxon>
        <taxon>eudicotyledons</taxon>
        <taxon>Gunneridae</taxon>
        <taxon>Pentapetalae</taxon>
        <taxon>rosids</taxon>
        <taxon>fabids</taxon>
        <taxon>Malpighiales</taxon>
        <taxon>Erythroxylaceae</taxon>
        <taxon>Erythroxylum</taxon>
    </lineage>
</organism>